<evidence type="ECO:0000256" key="7">
    <source>
        <dbReference type="ARBA" id="ARBA00022692"/>
    </source>
</evidence>
<feature type="transmembrane region" description="Helical" evidence="10">
    <location>
        <begin position="160"/>
        <end position="176"/>
    </location>
</feature>
<dbReference type="PANTHER" id="PTHR36122">
    <property type="entry name" value="NICOTINAMIDE RIBOSIDE TRANSPORTER PNUC"/>
    <property type="match status" value="1"/>
</dbReference>
<dbReference type="PANTHER" id="PTHR36122:SF2">
    <property type="entry name" value="NICOTINAMIDE RIBOSIDE TRANSPORTER PNUC"/>
    <property type="match status" value="1"/>
</dbReference>
<dbReference type="InterPro" id="IPR006419">
    <property type="entry name" value="NMN_transpt_PnuC"/>
</dbReference>
<comment type="similarity">
    <text evidence="3">Belongs to the nicotinamide ribonucleoside (NR) uptake permease (TC 4.B.1) family.</text>
</comment>
<evidence type="ECO:0000256" key="8">
    <source>
        <dbReference type="ARBA" id="ARBA00022989"/>
    </source>
</evidence>
<dbReference type="OrthoDB" id="9791248at2"/>
<sequence length="224" mass="25712">MSNSISATSEIINYFTTLPVLELVAVAASLLYVVLAAKGNIWCWPAAILSTVLYTVIFYDVYLWMDSLLQLYYLLMAVYGWACWHKNSRLSFNSHSKELLYSQWTLHRHSSIILALTAVSFVLGWIMATYTPAHFPYLDSSTTVFAVFATYLVTQKVLENWLYFIVIDIVSIFLYVEKGLLPTAALFGGFVIIAAYGYWEWRKQYKLQFRQQHQDMCIDNSVAG</sequence>
<dbReference type="KEGG" id="cber:B5D82_16940"/>
<reference evidence="11 12" key="1">
    <citation type="submission" date="2017-08" db="EMBL/GenBank/DDBJ databases">
        <title>Complete genome of Colwellia sp. NB097-1, a psychrophile bacterium ioslated from Bering Sea.</title>
        <authorList>
            <person name="Chen X."/>
        </authorList>
    </citation>
    <scope>NUCLEOTIDE SEQUENCE [LARGE SCALE GENOMIC DNA]</scope>
    <source>
        <strain evidence="11 12">NB097-1</strain>
    </source>
</reference>
<name>A0A222GBQ4_9GAMM</name>
<keyword evidence="12" id="KW-1185">Reference proteome</keyword>
<evidence type="ECO:0000313" key="11">
    <source>
        <dbReference type="EMBL" id="ASP49309.1"/>
    </source>
</evidence>
<evidence type="ECO:0000256" key="3">
    <source>
        <dbReference type="ARBA" id="ARBA00006669"/>
    </source>
</evidence>
<comment type="function">
    <text evidence="1">Required for nicotinamide riboside transport across the inner membrane.</text>
</comment>
<protein>
    <recommendedName>
        <fullName evidence="4">Nicotinamide riboside transporter PnuC</fullName>
    </recommendedName>
</protein>
<evidence type="ECO:0000256" key="5">
    <source>
        <dbReference type="ARBA" id="ARBA00022448"/>
    </source>
</evidence>
<evidence type="ECO:0000256" key="6">
    <source>
        <dbReference type="ARBA" id="ARBA00022475"/>
    </source>
</evidence>
<feature type="transmembrane region" description="Helical" evidence="10">
    <location>
        <begin position="182"/>
        <end position="201"/>
    </location>
</feature>
<dbReference type="EMBL" id="CP020465">
    <property type="protein sequence ID" value="ASP49309.1"/>
    <property type="molecule type" value="Genomic_DNA"/>
</dbReference>
<dbReference type="GO" id="GO:0034257">
    <property type="term" value="F:nicotinamide riboside transmembrane transporter activity"/>
    <property type="evidence" value="ECO:0007669"/>
    <property type="project" value="InterPro"/>
</dbReference>
<feature type="transmembrane region" description="Helical" evidence="10">
    <location>
        <begin position="12"/>
        <end position="35"/>
    </location>
</feature>
<dbReference type="GO" id="GO:0005886">
    <property type="term" value="C:plasma membrane"/>
    <property type="evidence" value="ECO:0007669"/>
    <property type="project" value="UniProtKB-SubCell"/>
</dbReference>
<feature type="transmembrane region" description="Helical" evidence="10">
    <location>
        <begin position="42"/>
        <end position="62"/>
    </location>
</feature>
<keyword evidence="9 10" id="KW-0472">Membrane</keyword>
<proteinExistence type="inferred from homology"/>
<dbReference type="Pfam" id="PF04973">
    <property type="entry name" value="NMN_transporter"/>
    <property type="match status" value="1"/>
</dbReference>
<evidence type="ECO:0000256" key="10">
    <source>
        <dbReference type="SAM" id="Phobius"/>
    </source>
</evidence>
<feature type="transmembrane region" description="Helical" evidence="10">
    <location>
        <begin position="134"/>
        <end position="153"/>
    </location>
</feature>
<comment type="subcellular location">
    <subcellularLocation>
        <location evidence="2">Cell membrane</location>
        <topology evidence="2">Multi-pass membrane protein</topology>
    </subcellularLocation>
</comment>
<evidence type="ECO:0000256" key="1">
    <source>
        <dbReference type="ARBA" id="ARBA00002672"/>
    </source>
</evidence>
<feature type="transmembrane region" description="Helical" evidence="10">
    <location>
        <begin position="68"/>
        <end position="85"/>
    </location>
</feature>
<evidence type="ECO:0000256" key="9">
    <source>
        <dbReference type="ARBA" id="ARBA00023136"/>
    </source>
</evidence>
<evidence type="ECO:0000256" key="4">
    <source>
        <dbReference type="ARBA" id="ARBA00017522"/>
    </source>
</evidence>
<keyword evidence="6" id="KW-1003">Cell membrane</keyword>
<accession>A0A222GBQ4</accession>
<keyword evidence="7 10" id="KW-0812">Transmembrane</keyword>
<dbReference type="RefSeq" id="WP_081153194.1">
    <property type="nucleotide sequence ID" value="NZ_CP020465.1"/>
</dbReference>
<keyword evidence="5" id="KW-0813">Transport</keyword>
<evidence type="ECO:0000313" key="12">
    <source>
        <dbReference type="Proteomes" id="UP000202259"/>
    </source>
</evidence>
<gene>
    <name evidence="11" type="ORF">B5D82_16940</name>
</gene>
<feature type="transmembrane region" description="Helical" evidence="10">
    <location>
        <begin position="106"/>
        <end position="128"/>
    </location>
</feature>
<dbReference type="AlphaFoldDB" id="A0A222GBQ4"/>
<dbReference type="NCBIfam" id="TIGR01528">
    <property type="entry name" value="NMN_trans_PnuC"/>
    <property type="match status" value="1"/>
</dbReference>
<keyword evidence="8 10" id="KW-1133">Transmembrane helix</keyword>
<organism evidence="11 12">
    <name type="scientific">Cognaticolwellia beringensis</name>
    <dbReference type="NCBI Taxonomy" id="1967665"/>
    <lineage>
        <taxon>Bacteria</taxon>
        <taxon>Pseudomonadati</taxon>
        <taxon>Pseudomonadota</taxon>
        <taxon>Gammaproteobacteria</taxon>
        <taxon>Alteromonadales</taxon>
        <taxon>Colwelliaceae</taxon>
        <taxon>Cognaticolwellia</taxon>
    </lineage>
</organism>
<evidence type="ECO:0000256" key="2">
    <source>
        <dbReference type="ARBA" id="ARBA00004651"/>
    </source>
</evidence>
<dbReference type="Proteomes" id="UP000202259">
    <property type="component" value="Chromosome"/>
</dbReference>